<feature type="compositionally biased region" description="Low complexity" evidence="1">
    <location>
        <begin position="51"/>
        <end position="85"/>
    </location>
</feature>
<feature type="region of interest" description="Disordered" evidence="1">
    <location>
        <begin position="149"/>
        <end position="189"/>
    </location>
</feature>
<organism evidence="2 3">
    <name type="scientific">Pristionchus fissidentatus</name>
    <dbReference type="NCBI Taxonomy" id="1538716"/>
    <lineage>
        <taxon>Eukaryota</taxon>
        <taxon>Metazoa</taxon>
        <taxon>Ecdysozoa</taxon>
        <taxon>Nematoda</taxon>
        <taxon>Chromadorea</taxon>
        <taxon>Rhabditida</taxon>
        <taxon>Rhabditina</taxon>
        <taxon>Diplogasteromorpha</taxon>
        <taxon>Diplogasteroidea</taxon>
        <taxon>Neodiplogasteridae</taxon>
        <taxon>Pristionchus</taxon>
    </lineage>
</organism>
<feature type="region of interest" description="Disordered" evidence="1">
    <location>
        <begin position="214"/>
        <end position="333"/>
    </location>
</feature>
<feature type="compositionally biased region" description="Low complexity" evidence="1">
    <location>
        <begin position="317"/>
        <end position="326"/>
    </location>
</feature>
<evidence type="ECO:0000313" key="2">
    <source>
        <dbReference type="EMBL" id="GMT36192.1"/>
    </source>
</evidence>
<name>A0AAV5X241_9BILA</name>
<sequence length="525" mass="58144">QQLTQQQPQQQQQQQMQHMQQPVHPSQPSEYPQSSHHYYPNQTQQQFSQGYGDQSYQYSDNSQFSQYNQQSPYYQGQQSSQSFSFPPSPQQPTQPYQHNFHQPPEFAYHNASHMQYPATPVQYPVQYQAQSYPAPQQTSFAPPPIATKRPAAAAGSVAPAAPVSRPRPRRIQPAQHGPAARRSPLLRGEGEETVRQVLQRQYNELRQQQAMGVQMQQAYQTQPLHRVVSSSLPSTPSSLPSPSSRPQQPSQPTHYSGPAPKSSRLHLSSHLTPPSPSLVTPPTPPLNSLSPTTSTEIARQQHVIPSTHNQPSEGGTSSHSVPSSSSIEGCGPSRVHEFIGRKEEEEVDAAAFNRDRATTLMAALERANNIASMNSNGAVEKMTAGALHQAAVVAQNLQSKQQMQQMQQQPAASSSTTRKRGLDPVAATTAPVAQGPRIEVNENGEKEEKLYVLVRHCNQHDEEYNPTGTLKTYDQVKEDRKRDDLFTISFSSHTAPFELADFRIKKPAGFPNVVPPNVVPPKPVP</sequence>
<feature type="region of interest" description="Disordered" evidence="1">
    <location>
        <begin position="401"/>
        <end position="421"/>
    </location>
</feature>
<protein>
    <submittedName>
        <fullName evidence="2">Uncharacterized protein</fullName>
    </submittedName>
</protein>
<feature type="non-terminal residue" evidence="2">
    <location>
        <position position="1"/>
    </location>
</feature>
<dbReference type="AlphaFoldDB" id="A0AAV5X241"/>
<feature type="compositionally biased region" description="Low complexity" evidence="1">
    <location>
        <begin position="214"/>
        <end position="253"/>
    </location>
</feature>
<evidence type="ECO:0000313" key="3">
    <source>
        <dbReference type="Proteomes" id="UP001432322"/>
    </source>
</evidence>
<feature type="compositionally biased region" description="Low complexity" evidence="1">
    <location>
        <begin position="286"/>
        <end position="295"/>
    </location>
</feature>
<feature type="compositionally biased region" description="Pro residues" evidence="1">
    <location>
        <begin position="273"/>
        <end position="285"/>
    </location>
</feature>
<comment type="caution">
    <text evidence="2">The sequence shown here is derived from an EMBL/GenBank/DDBJ whole genome shotgun (WGS) entry which is preliminary data.</text>
</comment>
<keyword evidence="3" id="KW-1185">Reference proteome</keyword>
<dbReference type="Proteomes" id="UP001432322">
    <property type="component" value="Unassembled WGS sequence"/>
</dbReference>
<reference evidence="2" key="1">
    <citation type="submission" date="2023-10" db="EMBL/GenBank/DDBJ databases">
        <title>Genome assembly of Pristionchus species.</title>
        <authorList>
            <person name="Yoshida K."/>
            <person name="Sommer R.J."/>
        </authorList>
    </citation>
    <scope>NUCLEOTIDE SEQUENCE</scope>
    <source>
        <strain evidence="2">RS5133</strain>
    </source>
</reference>
<feature type="region of interest" description="Disordered" evidence="1">
    <location>
        <begin position="1"/>
        <end position="104"/>
    </location>
</feature>
<proteinExistence type="predicted"/>
<feature type="compositionally biased region" description="Low complexity" evidence="1">
    <location>
        <begin position="1"/>
        <end position="29"/>
    </location>
</feature>
<evidence type="ECO:0000256" key="1">
    <source>
        <dbReference type="SAM" id="MobiDB-lite"/>
    </source>
</evidence>
<gene>
    <name evidence="2" type="ORF">PFISCL1PPCAC_27489</name>
</gene>
<accession>A0AAV5X241</accession>
<feature type="compositionally biased region" description="Low complexity" evidence="1">
    <location>
        <begin position="149"/>
        <end position="164"/>
    </location>
</feature>
<dbReference type="EMBL" id="BTSY01000007">
    <property type="protein sequence ID" value="GMT36192.1"/>
    <property type="molecule type" value="Genomic_DNA"/>
</dbReference>
<feature type="compositionally biased region" description="Polar residues" evidence="1">
    <location>
        <begin position="30"/>
        <end position="49"/>
    </location>
</feature>
<feature type="compositionally biased region" description="Polar residues" evidence="1">
    <location>
        <begin position="303"/>
        <end position="316"/>
    </location>
</feature>
<feature type="compositionally biased region" description="Low complexity" evidence="1">
    <location>
        <begin position="260"/>
        <end position="272"/>
    </location>
</feature>